<organism evidence="2 3">
    <name type="scientific">Xenorhabdus aichiensis</name>
    <dbReference type="NCBI Taxonomy" id="3025874"/>
    <lineage>
        <taxon>Bacteria</taxon>
        <taxon>Pseudomonadati</taxon>
        <taxon>Pseudomonadota</taxon>
        <taxon>Gammaproteobacteria</taxon>
        <taxon>Enterobacterales</taxon>
        <taxon>Morganellaceae</taxon>
        <taxon>Xenorhabdus</taxon>
    </lineage>
</organism>
<dbReference type="Pfam" id="PF04448">
    <property type="entry name" value="DUF551"/>
    <property type="match status" value="1"/>
</dbReference>
<dbReference type="EMBL" id="JAQRFO010000090">
    <property type="protein sequence ID" value="MDC9623991.1"/>
    <property type="molecule type" value="Genomic_DNA"/>
</dbReference>
<gene>
    <name evidence="2" type="ORF">PSI22_20745</name>
</gene>
<evidence type="ECO:0000313" key="2">
    <source>
        <dbReference type="EMBL" id="MDC9623991.1"/>
    </source>
</evidence>
<proteinExistence type="predicted"/>
<comment type="caution">
    <text evidence="2">The sequence shown here is derived from an EMBL/GenBank/DDBJ whole genome shotgun (WGS) entry which is preliminary data.</text>
</comment>
<name>A0ABT5M929_9GAMM</name>
<keyword evidence="3" id="KW-1185">Reference proteome</keyword>
<evidence type="ECO:0000313" key="3">
    <source>
        <dbReference type="Proteomes" id="UP001214757"/>
    </source>
</evidence>
<protein>
    <submittedName>
        <fullName evidence="2">DUF551 domain-containing protein</fullName>
    </submittedName>
</protein>
<sequence>MDWISVNDRLPKAVRQFERFIVSTDKGIGMGVYDGLNEFSHIIVNGGTQYSDYTVTHWMPLPEPPVK</sequence>
<dbReference type="Proteomes" id="UP001214757">
    <property type="component" value="Unassembled WGS sequence"/>
</dbReference>
<dbReference type="RefSeq" id="WP_273581386.1">
    <property type="nucleotide sequence ID" value="NZ_JAQRFO010000090.1"/>
</dbReference>
<evidence type="ECO:0000259" key="1">
    <source>
        <dbReference type="Pfam" id="PF04448"/>
    </source>
</evidence>
<reference evidence="2 3" key="1">
    <citation type="submission" date="2023-02" db="EMBL/GenBank/DDBJ databases">
        <title>Entomopathogenic bacteria.</title>
        <authorList>
            <person name="Machado R.A."/>
        </authorList>
    </citation>
    <scope>NUCLEOTIDE SEQUENCE [LARGE SCALE GENOMIC DNA]</scope>
    <source>
        <strain evidence="2 3">XENO-7</strain>
    </source>
</reference>
<accession>A0ABT5M929</accession>
<dbReference type="InterPro" id="IPR007539">
    <property type="entry name" value="DUF551"/>
</dbReference>
<feature type="domain" description="DUF551" evidence="1">
    <location>
        <begin position="3"/>
        <end position="65"/>
    </location>
</feature>